<gene>
    <name evidence="9" type="ORF">DOTSEDRAFT_76884</name>
</gene>
<dbReference type="InterPro" id="IPR012935">
    <property type="entry name" value="NuBaID_N"/>
</dbReference>
<evidence type="ECO:0000256" key="3">
    <source>
        <dbReference type="ARBA" id="ARBA00022771"/>
    </source>
</evidence>
<evidence type="ECO:0000259" key="7">
    <source>
        <dbReference type="Pfam" id="PF07967"/>
    </source>
</evidence>
<dbReference type="Pfam" id="PF08600">
    <property type="entry name" value="NuBaID_C"/>
    <property type="match status" value="1"/>
</dbReference>
<evidence type="ECO:0000313" key="10">
    <source>
        <dbReference type="Proteomes" id="UP000016933"/>
    </source>
</evidence>
<evidence type="ECO:0000256" key="4">
    <source>
        <dbReference type="ARBA" id="ARBA00022833"/>
    </source>
</evidence>
<dbReference type="AlphaFoldDB" id="N1Q4D2"/>
<keyword evidence="10" id="KW-1185">Reference proteome</keyword>
<evidence type="ECO:0000256" key="2">
    <source>
        <dbReference type="ARBA" id="ARBA00022723"/>
    </source>
</evidence>
<feature type="region of interest" description="Disordered" evidence="6">
    <location>
        <begin position="489"/>
        <end position="538"/>
    </location>
</feature>
<feature type="domain" description="NuBaID C-terminal" evidence="8">
    <location>
        <begin position="389"/>
        <end position="468"/>
    </location>
</feature>
<keyword evidence="4" id="KW-0862">Zinc</keyword>
<dbReference type="PANTHER" id="PTHR15835:SF6">
    <property type="entry name" value="ZINC FINGER C3HC-TYPE PROTEIN 1"/>
    <property type="match status" value="1"/>
</dbReference>
<keyword evidence="3" id="KW-0863">Zinc-finger</keyword>
<organism evidence="9 10">
    <name type="scientific">Dothistroma septosporum (strain NZE10 / CBS 128990)</name>
    <name type="common">Red band needle blight fungus</name>
    <name type="synonym">Mycosphaerella pini</name>
    <dbReference type="NCBI Taxonomy" id="675120"/>
    <lineage>
        <taxon>Eukaryota</taxon>
        <taxon>Fungi</taxon>
        <taxon>Dikarya</taxon>
        <taxon>Ascomycota</taxon>
        <taxon>Pezizomycotina</taxon>
        <taxon>Dothideomycetes</taxon>
        <taxon>Dothideomycetidae</taxon>
        <taxon>Mycosphaerellales</taxon>
        <taxon>Mycosphaerellaceae</taxon>
        <taxon>Dothistroma</taxon>
    </lineage>
</organism>
<accession>N1Q4D2</accession>
<comment type="subcellular location">
    <subcellularLocation>
        <location evidence="1">Nucleus</location>
    </subcellularLocation>
</comment>
<feature type="region of interest" description="Disordered" evidence="6">
    <location>
        <begin position="133"/>
        <end position="162"/>
    </location>
</feature>
<dbReference type="PANTHER" id="PTHR15835">
    <property type="entry name" value="NUCLEAR-INTERACTING PARTNER OF ALK"/>
    <property type="match status" value="1"/>
</dbReference>
<dbReference type="Proteomes" id="UP000016933">
    <property type="component" value="Unassembled WGS sequence"/>
</dbReference>
<name>N1Q4D2_DOTSN</name>
<dbReference type="eggNOG" id="KOG4765">
    <property type="taxonomic scope" value="Eukaryota"/>
</dbReference>
<feature type="domain" description="C3HC-type" evidence="7">
    <location>
        <begin position="205"/>
        <end position="351"/>
    </location>
</feature>
<evidence type="ECO:0000259" key="8">
    <source>
        <dbReference type="Pfam" id="PF08600"/>
    </source>
</evidence>
<reference evidence="9 10" key="2">
    <citation type="journal article" date="2012" name="PLoS Pathog.">
        <title>Diverse lifestyles and strategies of plant pathogenesis encoded in the genomes of eighteen Dothideomycetes fungi.</title>
        <authorList>
            <person name="Ohm R.A."/>
            <person name="Feau N."/>
            <person name="Henrissat B."/>
            <person name="Schoch C.L."/>
            <person name="Horwitz B.A."/>
            <person name="Barry K.W."/>
            <person name="Condon B.J."/>
            <person name="Copeland A.C."/>
            <person name="Dhillon B."/>
            <person name="Glaser F."/>
            <person name="Hesse C.N."/>
            <person name="Kosti I."/>
            <person name="LaButti K."/>
            <person name="Lindquist E.A."/>
            <person name="Lucas S."/>
            <person name="Salamov A.A."/>
            <person name="Bradshaw R.E."/>
            <person name="Ciuffetti L."/>
            <person name="Hamelin R.C."/>
            <person name="Kema G.H.J."/>
            <person name="Lawrence C."/>
            <person name="Scott J.A."/>
            <person name="Spatafora J.W."/>
            <person name="Turgeon B.G."/>
            <person name="de Wit P.J.G.M."/>
            <person name="Zhong S."/>
            <person name="Goodwin S.B."/>
            <person name="Grigoriev I.V."/>
        </authorList>
    </citation>
    <scope>NUCLEOTIDE SEQUENCE [LARGE SCALE GENOMIC DNA]</scope>
    <source>
        <strain evidence="10">NZE10 / CBS 128990</strain>
    </source>
</reference>
<evidence type="ECO:0000313" key="9">
    <source>
        <dbReference type="EMBL" id="EME49635.1"/>
    </source>
</evidence>
<dbReference type="HOGENOM" id="CLU_031412_1_1_1"/>
<evidence type="ECO:0008006" key="11">
    <source>
        <dbReference type="Google" id="ProtNLM"/>
    </source>
</evidence>
<keyword evidence="5" id="KW-0539">Nucleus</keyword>
<protein>
    <recommendedName>
        <fullName evidence="11">C3HC-type domain-containing protein</fullName>
    </recommendedName>
</protein>
<sequence>MAGGGVGSNCGEPWGTLECCQAHGHFMDSLVSLHGLCPVMAHVYHHSSRSKGPDGLLMLAVGPQRPSAAVCMLGWSLLAARDYLLGADETVEVDRVADSMAAEGLPAARMPEAIATTKRKFYKALDALTSSSSTSALSKPVPDTSTANTSRTKRSSAAAFEEARERVRKRLRHSTSTSSLDASVISLAQGTCTKKPTGPPPHFSPWSQDTFLARLKSFSSVSLWHPKPDVINEVAWAKRGWVCVDVNTVACRRGCERRVVVSLDILSKTQITGDKRNDGSDDDDDDDDTSALEEALAERYKTAIVDGHSSSCLWHQQGCKDDIYRLPVVRPSVWQPDLRRRLHCLASVQDSVERIVTRPIDTTNHKLLHEMPHDMLGIDSPPDARMSKAFEIAMHGWRGVSDCGNQLLTCDACFQRIGLWLYQPDYVRPRSRSSEEVDDVEEAVLDLTDTHRDHCPWRNPESQRATGSLEGLNAIQILHRVVGIAARDHRRRSDRVHDENGLDEAEEEDTSRLPDPPIRLSRAEIEEQDKERESRLRKIKDLFNIKRRTTKAPVQRAS</sequence>
<evidence type="ECO:0000256" key="6">
    <source>
        <dbReference type="SAM" id="MobiDB-lite"/>
    </source>
</evidence>
<feature type="compositionally biased region" description="Basic and acidic residues" evidence="6">
    <location>
        <begin position="521"/>
        <end position="538"/>
    </location>
</feature>
<keyword evidence="2" id="KW-0479">Metal-binding</keyword>
<dbReference type="GO" id="GO:0005634">
    <property type="term" value="C:nucleus"/>
    <property type="evidence" value="ECO:0007669"/>
    <property type="project" value="UniProtKB-SubCell"/>
</dbReference>
<dbReference type="EMBL" id="KB446535">
    <property type="protein sequence ID" value="EME49635.1"/>
    <property type="molecule type" value="Genomic_DNA"/>
</dbReference>
<dbReference type="STRING" id="675120.N1Q4D2"/>
<dbReference type="OrthoDB" id="2592092at2759"/>
<reference evidence="10" key="1">
    <citation type="journal article" date="2012" name="PLoS Genet.">
        <title>The genomes of the fungal plant pathogens Cladosporium fulvum and Dothistroma septosporum reveal adaptation to different hosts and lifestyles but also signatures of common ancestry.</title>
        <authorList>
            <person name="de Wit P.J.G.M."/>
            <person name="van der Burgt A."/>
            <person name="Oekmen B."/>
            <person name="Stergiopoulos I."/>
            <person name="Abd-Elsalam K.A."/>
            <person name="Aerts A.L."/>
            <person name="Bahkali A.H."/>
            <person name="Beenen H.G."/>
            <person name="Chettri P."/>
            <person name="Cox M.P."/>
            <person name="Datema E."/>
            <person name="de Vries R.P."/>
            <person name="Dhillon B."/>
            <person name="Ganley A.R."/>
            <person name="Griffiths S.A."/>
            <person name="Guo Y."/>
            <person name="Hamelin R.C."/>
            <person name="Henrissat B."/>
            <person name="Kabir M.S."/>
            <person name="Jashni M.K."/>
            <person name="Kema G."/>
            <person name="Klaubauf S."/>
            <person name="Lapidus A."/>
            <person name="Levasseur A."/>
            <person name="Lindquist E."/>
            <person name="Mehrabi R."/>
            <person name="Ohm R.A."/>
            <person name="Owen T.J."/>
            <person name="Salamov A."/>
            <person name="Schwelm A."/>
            <person name="Schijlen E."/>
            <person name="Sun H."/>
            <person name="van den Burg H.A."/>
            <person name="van Ham R.C.H.J."/>
            <person name="Zhang S."/>
            <person name="Goodwin S.B."/>
            <person name="Grigoriev I.V."/>
            <person name="Collemare J."/>
            <person name="Bradshaw R.E."/>
        </authorList>
    </citation>
    <scope>NUCLEOTIDE SEQUENCE [LARGE SCALE GENOMIC DNA]</scope>
    <source>
        <strain evidence="10">NZE10 / CBS 128990</strain>
    </source>
</reference>
<evidence type="ECO:0000256" key="1">
    <source>
        <dbReference type="ARBA" id="ARBA00004123"/>
    </source>
</evidence>
<evidence type="ECO:0000256" key="5">
    <source>
        <dbReference type="ARBA" id="ARBA00023242"/>
    </source>
</evidence>
<dbReference type="Pfam" id="PF07967">
    <property type="entry name" value="zf-C3HC"/>
    <property type="match status" value="1"/>
</dbReference>
<dbReference type="OMA" id="HLDYCPW"/>
<dbReference type="InterPro" id="IPR013909">
    <property type="entry name" value="NuBaID_C"/>
</dbReference>
<dbReference type="GO" id="GO:0008270">
    <property type="term" value="F:zinc ion binding"/>
    <property type="evidence" value="ECO:0007669"/>
    <property type="project" value="UniProtKB-KW"/>
</dbReference>
<proteinExistence type="predicted"/>